<protein>
    <submittedName>
        <fullName evidence="2">Uncharacterized protein</fullName>
    </submittedName>
</protein>
<dbReference type="EMBL" id="FPHN01000091">
    <property type="protein sequence ID" value="SFV58417.1"/>
    <property type="molecule type" value="Genomic_DNA"/>
</dbReference>
<feature type="compositionally biased region" description="Basic and acidic residues" evidence="1">
    <location>
        <begin position="71"/>
        <end position="100"/>
    </location>
</feature>
<organism evidence="2">
    <name type="scientific">hydrothermal vent metagenome</name>
    <dbReference type="NCBI Taxonomy" id="652676"/>
    <lineage>
        <taxon>unclassified sequences</taxon>
        <taxon>metagenomes</taxon>
        <taxon>ecological metagenomes</taxon>
    </lineage>
</organism>
<sequence length="100" mass="11831">MTDQKDLKKYINTKKSSKLLPYKDNIKYLLDNNASQVAILRYLDEKENITVTRPTLSNFIKKYIKKTPYTPKEKSDKSNNKKDEKNQDKPQKLKDSIFDD</sequence>
<accession>A0A1W1BY60</accession>
<name>A0A1W1BY60_9ZZZZ</name>
<feature type="region of interest" description="Disordered" evidence="1">
    <location>
        <begin position="68"/>
        <end position="100"/>
    </location>
</feature>
<evidence type="ECO:0000256" key="1">
    <source>
        <dbReference type="SAM" id="MobiDB-lite"/>
    </source>
</evidence>
<dbReference type="AlphaFoldDB" id="A0A1W1BY60"/>
<proteinExistence type="predicted"/>
<gene>
    <name evidence="2" type="ORF">MNB_SV-14-173</name>
</gene>
<evidence type="ECO:0000313" key="2">
    <source>
        <dbReference type="EMBL" id="SFV58417.1"/>
    </source>
</evidence>
<reference evidence="2" key="1">
    <citation type="submission" date="2016-10" db="EMBL/GenBank/DDBJ databases">
        <authorList>
            <person name="de Groot N.N."/>
        </authorList>
    </citation>
    <scope>NUCLEOTIDE SEQUENCE</scope>
</reference>